<keyword evidence="8" id="KW-1185">Reference proteome</keyword>
<dbReference type="PANTHER" id="PTHR43757:SF2">
    <property type="entry name" value="AMINOMETHYLTRANSFERASE, MITOCHONDRIAL"/>
    <property type="match status" value="1"/>
</dbReference>
<dbReference type="Pfam" id="PF01571">
    <property type="entry name" value="GCV_T"/>
    <property type="match status" value="1"/>
</dbReference>
<dbReference type="GO" id="GO:0046653">
    <property type="term" value="P:tetrahydrofolate metabolic process"/>
    <property type="evidence" value="ECO:0007669"/>
    <property type="project" value="InterPro"/>
</dbReference>
<sequence length="987" mass="106087">MNQPRRLAQGGLVDRGEPLRFVFDGRELEGYAGDTLASALLANGISVVNRSIKLHRPRGIVGHGPEEPNALLQIDRGAVTLPDRRATQTELYDGLEARPAVGRPERDPGAAMGALSPFMPAGFYYKTFMSPQGWWERYEQVIRPAAGFGYAPDGPDPDVYDRRNAHCDVLVAGGGPAGLQAALTAARAGARVILADEQACFGGHLLASRAQIGDAHAADWVARAVAELADMPEVTLLPRTAVFGNYDHGFAGLVERLNDHLPPGERAGPRERYWRVRARQMVIAAGAIERPIVFGNNDRPGVMTASAVTTYIRRYGVCPGQRAVVFANNDSAYAAVEALQGAGASVVVADAREEGSGVALAARAAGVDVRLGSAVLSAHGRKHVTAATIGDLARQGQQRVPCDLIAVSGGWNPAVHLHSHIRGPLRFDHDLATLLPAAGPEHVRSAGAADGVFSLAEVLANGAEAGATAAAALGFEPAMAETPSVHDDDPAPGALRVLWRAPAPSAGKLPAFVDLQNDVKTSDLELAVREGYRSIEHVKRYSIMGFGTDQGRLGNIVGSGIVAELLGENVEAVGTTTFRPAWTPVTYGALVGEELGALFQPERTTPMHDWHVARGALFEDVGQWKRAWYYPQAGESMDEAVRRECLATQRGIGALDYSTLGKIDIQGPDAVTLLERVYTNNWRRLAVGRCRYGIMLDENGTVLDDGVTARLGEHHYLMYTTTGGAATVMGWLERWLQTEWPELDVYLTSVTDQWAIMSLAGPYSRDLLRDLGTDIDLDPQAFPFMAVREGHVAGVPARVQRASFSGELTFEISVPADHGLFLWEGAFALGERYGITPYGTEAMHVLRAEMGFIIVGQDTDGAVSPLDLGMQGVISDRKDCLGKRSLSRPDFRRDDRPQLVGLTPDDPEVVVPEGAQLVHDPDQSTPVPLEGWVTSSYYGARIGHSFALAMVNGGRARHGERLTAWDLDAGPIAVTVTAPSFYQPPQE</sequence>
<keyword evidence="2" id="KW-0808">Transferase</keyword>
<evidence type="ECO:0000256" key="2">
    <source>
        <dbReference type="ARBA" id="ARBA00022576"/>
    </source>
</evidence>
<dbReference type="Pfam" id="PF17806">
    <property type="entry name" value="SO_alpha_A3"/>
    <property type="match status" value="1"/>
</dbReference>
<dbReference type="Proteomes" id="UP000199657">
    <property type="component" value="Unassembled WGS sequence"/>
</dbReference>
<reference evidence="7 8" key="1">
    <citation type="submission" date="2016-10" db="EMBL/GenBank/DDBJ databases">
        <authorList>
            <person name="de Groot N.N."/>
        </authorList>
    </citation>
    <scope>NUCLEOTIDE SEQUENCE [LARGE SCALE GENOMIC DNA]</scope>
    <source>
        <strain evidence="7 8">CGMCC 1.6291</strain>
    </source>
</reference>
<dbReference type="GO" id="GO:0008115">
    <property type="term" value="F:sarcosine oxidase activity"/>
    <property type="evidence" value="ECO:0007669"/>
    <property type="project" value="InterPro"/>
</dbReference>
<dbReference type="EMBL" id="FOEG01000008">
    <property type="protein sequence ID" value="SEP06956.1"/>
    <property type="molecule type" value="Genomic_DNA"/>
</dbReference>
<dbReference type="Gene3D" id="3.30.1360.120">
    <property type="entry name" value="Probable tRNA modification gtpase trme, domain 1"/>
    <property type="match status" value="1"/>
</dbReference>
<dbReference type="InterPro" id="IPR042204">
    <property type="entry name" value="2Fe-2S-bd_N"/>
</dbReference>
<dbReference type="InterPro" id="IPR036188">
    <property type="entry name" value="FAD/NAD-bd_sf"/>
</dbReference>
<dbReference type="PANTHER" id="PTHR43757">
    <property type="entry name" value="AMINOMETHYLTRANSFERASE"/>
    <property type="match status" value="1"/>
</dbReference>
<dbReference type="SUPFAM" id="SSF103025">
    <property type="entry name" value="Folate-binding domain"/>
    <property type="match status" value="1"/>
</dbReference>
<dbReference type="OrthoDB" id="5287468at2"/>
<evidence type="ECO:0000313" key="8">
    <source>
        <dbReference type="Proteomes" id="UP000199657"/>
    </source>
</evidence>
<organism evidence="7 8">
    <name type="scientific">Aquisalimonas asiatica</name>
    <dbReference type="NCBI Taxonomy" id="406100"/>
    <lineage>
        <taxon>Bacteria</taxon>
        <taxon>Pseudomonadati</taxon>
        <taxon>Pseudomonadota</taxon>
        <taxon>Gammaproteobacteria</taxon>
        <taxon>Chromatiales</taxon>
        <taxon>Ectothiorhodospiraceae</taxon>
        <taxon>Aquisalimonas</taxon>
    </lineage>
</organism>
<dbReference type="InterPro" id="IPR006277">
    <property type="entry name" value="Sarcosine_oxidase_asu"/>
</dbReference>
<dbReference type="InterPro" id="IPR006222">
    <property type="entry name" value="GCVT_N"/>
</dbReference>
<accession>A0A1H8UUY5</accession>
<dbReference type="AlphaFoldDB" id="A0A1H8UUY5"/>
<dbReference type="Gene3D" id="3.50.50.60">
    <property type="entry name" value="FAD/NAD(P)-binding domain"/>
    <property type="match status" value="1"/>
</dbReference>
<keyword evidence="3" id="KW-0560">Oxidoreductase</keyword>
<proteinExistence type="inferred from homology"/>
<evidence type="ECO:0000259" key="6">
    <source>
        <dbReference type="Pfam" id="PF17806"/>
    </source>
</evidence>
<dbReference type="PRINTS" id="PR00368">
    <property type="entry name" value="FADPNR"/>
</dbReference>
<evidence type="ECO:0000256" key="3">
    <source>
        <dbReference type="ARBA" id="ARBA00023002"/>
    </source>
</evidence>
<evidence type="ECO:0000259" key="5">
    <source>
        <dbReference type="Pfam" id="PF08669"/>
    </source>
</evidence>
<dbReference type="STRING" id="406100.SAMN04488052_10871"/>
<evidence type="ECO:0000259" key="4">
    <source>
        <dbReference type="Pfam" id="PF01571"/>
    </source>
</evidence>
<gene>
    <name evidence="7" type="ORF">SAMN04488052_10871</name>
</gene>
<dbReference type="Gene3D" id="3.10.20.440">
    <property type="entry name" value="2Fe-2S iron-sulphur cluster binding domain, sarcosine oxidase, alpha subunit, N-terminal domain"/>
    <property type="match status" value="1"/>
</dbReference>
<feature type="domain" description="Aminomethyltransferase C-terminal" evidence="5">
    <location>
        <begin position="898"/>
        <end position="982"/>
    </location>
</feature>
<dbReference type="NCBIfam" id="TIGR01372">
    <property type="entry name" value="soxA"/>
    <property type="match status" value="1"/>
</dbReference>
<dbReference type="RefSeq" id="WP_091645320.1">
    <property type="nucleotide sequence ID" value="NZ_FOEG01000008.1"/>
</dbReference>
<dbReference type="SUPFAM" id="SSF101790">
    <property type="entry name" value="Aminomethyltransferase beta-barrel domain"/>
    <property type="match status" value="1"/>
</dbReference>
<dbReference type="PIRSF" id="PIRSF037980">
    <property type="entry name" value="SoxA"/>
    <property type="match status" value="1"/>
</dbReference>
<name>A0A1H8UUY5_9GAMM</name>
<feature type="domain" description="GCVT N-terminal" evidence="4">
    <location>
        <begin position="607"/>
        <end position="875"/>
    </location>
</feature>
<dbReference type="InterPro" id="IPR028896">
    <property type="entry name" value="GcvT/YgfZ/DmdA"/>
</dbReference>
<dbReference type="Pfam" id="PF08669">
    <property type="entry name" value="GCV_T_C"/>
    <property type="match status" value="1"/>
</dbReference>
<dbReference type="InterPro" id="IPR029043">
    <property type="entry name" value="GcvT/YgfZ_C"/>
</dbReference>
<keyword evidence="2" id="KW-0032">Aminotransferase</keyword>
<feature type="domain" description="SoxA A3" evidence="6">
    <location>
        <begin position="511"/>
        <end position="590"/>
    </location>
</feature>
<comment type="similarity">
    <text evidence="1">Belongs to the GcvT family.</text>
</comment>
<evidence type="ECO:0000256" key="1">
    <source>
        <dbReference type="ARBA" id="ARBA00008609"/>
    </source>
</evidence>
<evidence type="ECO:0000313" key="7">
    <source>
        <dbReference type="EMBL" id="SEP06956.1"/>
    </source>
</evidence>
<dbReference type="Pfam" id="PF12831">
    <property type="entry name" value="FAD_oxidored"/>
    <property type="match status" value="1"/>
</dbReference>
<dbReference type="InterPro" id="IPR013977">
    <property type="entry name" value="GcvT_C"/>
</dbReference>
<dbReference type="Pfam" id="PF13510">
    <property type="entry name" value="Fer2_4"/>
    <property type="match status" value="1"/>
</dbReference>
<dbReference type="PRINTS" id="PR00411">
    <property type="entry name" value="PNDRDTASEI"/>
</dbReference>
<dbReference type="InterPro" id="IPR027266">
    <property type="entry name" value="TrmE/GcvT-like"/>
</dbReference>
<dbReference type="SUPFAM" id="SSF51905">
    <property type="entry name" value="FAD/NAD(P)-binding domain"/>
    <property type="match status" value="1"/>
</dbReference>
<dbReference type="InterPro" id="IPR041117">
    <property type="entry name" value="SoxA_A3"/>
</dbReference>
<dbReference type="GO" id="GO:0008483">
    <property type="term" value="F:transaminase activity"/>
    <property type="evidence" value="ECO:0007669"/>
    <property type="project" value="UniProtKB-KW"/>
</dbReference>
<protein>
    <submittedName>
        <fullName evidence="7">Sarcosine oxidase subunit alpha</fullName>
    </submittedName>
</protein>